<gene>
    <name evidence="2" type="ORF">N800_03875</name>
</gene>
<feature type="transmembrane region" description="Helical" evidence="1">
    <location>
        <begin position="12"/>
        <end position="32"/>
    </location>
</feature>
<dbReference type="eggNOG" id="COG3094">
    <property type="taxonomic scope" value="Bacteria"/>
</dbReference>
<feature type="transmembrane region" description="Helical" evidence="1">
    <location>
        <begin position="103"/>
        <end position="120"/>
    </location>
</feature>
<name>A0A0A0ERG8_9GAMM</name>
<dbReference type="GO" id="GO:0005886">
    <property type="term" value="C:plasma membrane"/>
    <property type="evidence" value="ECO:0007669"/>
    <property type="project" value="TreeGrafter"/>
</dbReference>
<feature type="transmembrane region" description="Helical" evidence="1">
    <location>
        <begin position="70"/>
        <end position="91"/>
    </location>
</feature>
<dbReference type="RefSeq" id="WP_036139061.1">
    <property type="nucleotide sequence ID" value="NZ_AVPU01000025.1"/>
</dbReference>
<feature type="transmembrane region" description="Helical" evidence="1">
    <location>
        <begin position="44"/>
        <end position="64"/>
    </location>
</feature>
<dbReference type="Proteomes" id="UP000029998">
    <property type="component" value="Unassembled WGS sequence"/>
</dbReference>
<evidence type="ECO:0000256" key="1">
    <source>
        <dbReference type="SAM" id="Phobius"/>
    </source>
</evidence>
<dbReference type="Pfam" id="PF04247">
    <property type="entry name" value="SirB"/>
    <property type="match status" value="1"/>
</dbReference>
<dbReference type="PANTHER" id="PTHR39594:SF1">
    <property type="entry name" value="PROTEIN YCHQ"/>
    <property type="match status" value="1"/>
</dbReference>
<dbReference type="OrthoDB" id="5588650at2"/>
<accession>A0A0A0ERG8</accession>
<evidence type="ECO:0000313" key="3">
    <source>
        <dbReference type="Proteomes" id="UP000029998"/>
    </source>
</evidence>
<evidence type="ECO:0008006" key="4">
    <source>
        <dbReference type="Google" id="ProtNLM"/>
    </source>
</evidence>
<protein>
    <recommendedName>
        <fullName evidence="4">Regulator SirB</fullName>
    </recommendedName>
</protein>
<keyword evidence="1" id="KW-0812">Transmembrane</keyword>
<dbReference type="PANTHER" id="PTHR39594">
    <property type="entry name" value="PROTEIN YCHQ"/>
    <property type="match status" value="1"/>
</dbReference>
<reference evidence="2 3" key="1">
    <citation type="submission" date="2013-08" db="EMBL/GenBank/DDBJ databases">
        <title>Genome sequencing of Lysobacter.</title>
        <authorList>
            <person name="Zhang S."/>
            <person name="Wang G."/>
        </authorList>
    </citation>
    <scope>NUCLEOTIDE SEQUENCE [LARGE SCALE GENOMIC DNA]</scope>
    <source>
        <strain evidence="2 3">GH1-9</strain>
    </source>
</reference>
<dbReference type="PIRSF" id="PIRSF005610">
    <property type="entry name" value="SirB"/>
    <property type="match status" value="1"/>
</dbReference>
<dbReference type="InterPro" id="IPR007360">
    <property type="entry name" value="SirB"/>
</dbReference>
<dbReference type="EMBL" id="AVPU01000025">
    <property type="protein sequence ID" value="KGM53571.1"/>
    <property type="molecule type" value="Genomic_DNA"/>
</dbReference>
<keyword evidence="1" id="KW-0472">Membrane</keyword>
<dbReference type="STRING" id="1385517.N800_03875"/>
<comment type="caution">
    <text evidence="2">The sequence shown here is derived from an EMBL/GenBank/DDBJ whole genome shotgun (WGS) entry which is preliminary data.</text>
</comment>
<dbReference type="AlphaFoldDB" id="A0A0A0ERG8"/>
<organism evidence="2 3">
    <name type="scientific">Lysobacter daejeonensis GH1-9</name>
    <dbReference type="NCBI Taxonomy" id="1385517"/>
    <lineage>
        <taxon>Bacteria</taxon>
        <taxon>Pseudomonadati</taxon>
        <taxon>Pseudomonadota</taxon>
        <taxon>Gammaproteobacteria</taxon>
        <taxon>Lysobacterales</taxon>
        <taxon>Lysobacteraceae</taxon>
        <taxon>Aerolutibacter</taxon>
    </lineage>
</organism>
<evidence type="ECO:0000313" key="2">
    <source>
        <dbReference type="EMBL" id="KGM53571.1"/>
    </source>
</evidence>
<keyword evidence="1" id="KW-1133">Transmembrane helix</keyword>
<keyword evidence="3" id="KW-1185">Reference proteome</keyword>
<sequence>MIEFYPQIKAAHVGLVMLSGALFALRGAFVLAGMRWPLSLPVKWASYTIDTALLTAALMLLTVLHGTGMFANGWLTVKVILLVAYIVLGVFALTRARTLGGRVVFYLGALATYGTMYTIARAHHPLGWLQQVLS</sequence>
<proteinExistence type="predicted"/>